<feature type="region of interest" description="Disordered" evidence="6">
    <location>
        <begin position="847"/>
        <end position="926"/>
    </location>
</feature>
<dbReference type="CDD" id="cd00096">
    <property type="entry name" value="Ig"/>
    <property type="match status" value="2"/>
</dbReference>
<sequence>MCHLVRGGNENSPSDCSLWVRGATLQLDDGQWQCQLTASNYDVQDALSSPPAALAVRVPPQAPRILFNGSHIMPGQNITVPAGSRATVVCEARYGNPPAYIEWYLEKERLSAWSQTNASEVERPRVWAARSVLELAASRSARGRQLACRAHHPSYPQPYYKDAFTMLDVTFVPVVSIQGADASTLANLEEGSSALTLECKAEGNPSPYVWWTKDGQVLATNGPMLILAPVARNHSGNYRCQARNSLGTSDAAKIDIDVKYSPRVTWVGPDTVVEANLFSKVTLECRAEGNPPPEYQWFHNPSPTSHTRGIPEGEYPVSSSAHLELHNVTYNQHGRYYCVAVNQIGLEDRSHQSEAITLNVLGPPVGADAGAAHAWSGNEARVTATVCADPPPRSHQSEAITLNVLGPPVGANAGAAHAWSGNEARVTATVCADPPPRRAAWLWGSLRLDVPSQIGRYRAIDPSGVDGCYRYSLLVSSAAVSDARVYVLHVENERGFSSHAVTLTVHGRYRAIEPSGVDGCYRYSLLVSRAAVSDARVYVLHVENERGFSSHAVTLTVHAIEPSGVDGCYRYSLLVSSAAVSDARVYVLHVENERGFSSHAVTLTVHETEHLAPLIASALVIAALLVVITCLVIRCCKRRRESVQYKTDDLDSEKTVLPADAVYSHREAPRPTSPPMSPHPGVMPGAGALPGAPLGARYSPGALQVRRAAVVLQPPTTAALSSLEQEAKENVYAVLDPHIQYEITINNRGEPPKYLSLSKPLTHQRTHAFDPHNINEINNNHSTENRFSTFKGNVNVRKSNRSNDKAEQRNVSKSNNDVEYIRNPNFGITRSVNNYDSFHSRDVRGSKNYTRMYERNNSGRSGKTANRDVVEMKITNTDARRASNRSNKRNDYNDNSNRQTTTEANHSSHEVPKAKHKNEEDYQPRPGKVREIASRFNQYSGNLRQSFKRKVRPKPLQSFGNQAYLDHVFPDAVEI</sequence>
<dbReference type="GO" id="GO:0098609">
    <property type="term" value="P:cell-cell adhesion"/>
    <property type="evidence" value="ECO:0007669"/>
    <property type="project" value="TreeGrafter"/>
</dbReference>
<dbReference type="InterPro" id="IPR007110">
    <property type="entry name" value="Ig-like_dom"/>
</dbReference>
<evidence type="ECO:0000256" key="5">
    <source>
        <dbReference type="ARBA" id="ARBA00023319"/>
    </source>
</evidence>
<feature type="compositionally biased region" description="Polar residues" evidence="6">
    <location>
        <begin position="893"/>
        <end position="905"/>
    </location>
</feature>
<proteinExistence type="predicted"/>
<feature type="domain" description="Ig-like" evidence="8">
    <location>
        <begin position="173"/>
        <end position="255"/>
    </location>
</feature>
<feature type="compositionally biased region" description="Basic and acidic residues" evidence="6">
    <location>
        <begin position="801"/>
        <end position="810"/>
    </location>
</feature>
<dbReference type="Pfam" id="PF08205">
    <property type="entry name" value="C2-set_2"/>
    <property type="match status" value="1"/>
</dbReference>
<feature type="domain" description="Ig-like" evidence="8">
    <location>
        <begin position="262"/>
        <end position="357"/>
    </location>
</feature>
<organism evidence="9 10">
    <name type="scientific">Plutella xylostella</name>
    <name type="common">Diamondback moth</name>
    <name type="synonym">Plutella maculipennis</name>
    <dbReference type="NCBI Taxonomy" id="51655"/>
    <lineage>
        <taxon>Eukaryota</taxon>
        <taxon>Metazoa</taxon>
        <taxon>Ecdysozoa</taxon>
        <taxon>Arthropoda</taxon>
        <taxon>Hexapoda</taxon>
        <taxon>Insecta</taxon>
        <taxon>Pterygota</taxon>
        <taxon>Neoptera</taxon>
        <taxon>Endopterygota</taxon>
        <taxon>Lepidoptera</taxon>
        <taxon>Glossata</taxon>
        <taxon>Ditrysia</taxon>
        <taxon>Yponomeutoidea</taxon>
        <taxon>Plutellidae</taxon>
        <taxon>Plutella</taxon>
    </lineage>
</organism>
<dbReference type="PROSITE" id="PS50835">
    <property type="entry name" value="IG_LIKE"/>
    <property type="match status" value="3"/>
</dbReference>
<dbReference type="InterPro" id="IPR036179">
    <property type="entry name" value="Ig-like_dom_sf"/>
</dbReference>
<evidence type="ECO:0000313" key="10">
    <source>
        <dbReference type="Proteomes" id="UP000653454"/>
    </source>
</evidence>
<feature type="compositionally biased region" description="Polar residues" evidence="6">
    <location>
        <begin position="855"/>
        <end position="864"/>
    </location>
</feature>
<dbReference type="InterPro" id="IPR003598">
    <property type="entry name" value="Ig_sub2"/>
</dbReference>
<evidence type="ECO:0000259" key="8">
    <source>
        <dbReference type="PROSITE" id="PS50835"/>
    </source>
</evidence>
<dbReference type="SMART" id="SM00408">
    <property type="entry name" value="IGc2"/>
    <property type="match status" value="2"/>
</dbReference>
<dbReference type="InterPro" id="IPR013783">
    <property type="entry name" value="Ig-like_fold"/>
</dbReference>
<evidence type="ECO:0000256" key="7">
    <source>
        <dbReference type="SAM" id="Phobius"/>
    </source>
</evidence>
<dbReference type="SMART" id="SM00409">
    <property type="entry name" value="IG"/>
    <property type="match status" value="5"/>
</dbReference>
<keyword evidence="3" id="KW-1015">Disulfide bond</keyword>
<dbReference type="GO" id="GO:0050839">
    <property type="term" value="F:cell adhesion molecule binding"/>
    <property type="evidence" value="ECO:0007669"/>
    <property type="project" value="TreeGrafter"/>
</dbReference>
<dbReference type="GO" id="GO:0005886">
    <property type="term" value="C:plasma membrane"/>
    <property type="evidence" value="ECO:0007669"/>
    <property type="project" value="TreeGrafter"/>
</dbReference>
<reference evidence="9" key="1">
    <citation type="submission" date="2020-11" db="EMBL/GenBank/DDBJ databases">
        <authorList>
            <person name="Whiteford S."/>
        </authorList>
    </citation>
    <scope>NUCLEOTIDE SEQUENCE</scope>
</reference>
<keyword evidence="7" id="KW-0812">Transmembrane</keyword>
<gene>
    <name evidence="9" type="ORF">PLXY2_LOCUS2823</name>
</gene>
<evidence type="ECO:0000313" key="9">
    <source>
        <dbReference type="EMBL" id="CAG9102980.1"/>
    </source>
</evidence>
<keyword evidence="7" id="KW-1133">Transmembrane helix</keyword>
<feature type="domain" description="Ig-like" evidence="8">
    <location>
        <begin position="63"/>
        <end position="165"/>
    </location>
</feature>
<dbReference type="InterPro" id="IPR013162">
    <property type="entry name" value="CD80_C2-set"/>
</dbReference>
<dbReference type="Proteomes" id="UP000653454">
    <property type="component" value="Unassembled WGS sequence"/>
</dbReference>
<dbReference type="PANTHER" id="PTHR11640">
    <property type="entry name" value="NEPHRIN"/>
    <property type="match status" value="1"/>
</dbReference>
<dbReference type="GO" id="GO:0005911">
    <property type="term" value="C:cell-cell junction"/>
    <property type="evidence" value="ECO:0007669"/>
    <property type="project" value="TreeGrafter"/>
</dbReference>
<evidence type="ECO:0000256" key="1">
    <source>
        <dbReference type="ARBA" id="ARBA00004479"/>
    </source>
</evidence>
<comment type="caution">
    <text evidence="9">The sequence shown here is derived from an EMBL/GenBank/DDBJ whole genome shotgun (WGS) entry which is preliminary data.</text>
</comment>
<protein>
    <submittedName>
        <fullName evidence="9">(diamondback moth) hypothetical protein</fullName>
    </submittedName>
</protein>
<feature type="compositionally biased region" description="Basic and acidic residues" evidence="6">
    <location>
        <begin position="906"/>
        <end position="926"/>
    </location>
</feature>
<keyword evidence="2 7" id="KW-0472">Membrane</keyword>
<feature type="transmembrane region" description="Helical" evidence="7">
    <location>
        <begin position="611"/>
        <end position="633"/>
    </location>
</feature>
<dbReference type="InterPro" id="IPR051275">
    <property type="entry name" value="Cell_adhesion_signaling"/>
</dbReference>
<dbReference type="AlphaFoldDB" id="A0A8S4DPK5"/>
<dbReference type="Gene3D" id="2.60.40.10">
    <property type="entry name" value="Immunoglobulins"/>
    <property type="match status" value="4"/>
</dbReference>
<dbReference type="Pfam" id="PF13927">
    <property type="entry name" value="Ig_3"/>
    <property type="match status" value="2"/>
</dbReference>
<name>A0A8S4DPK5_PLUXY</name>
<evidence type="ECO:0000256" key="2">
    <source>
        <dbReference type="ARBA" id="ARBA00023136"/>
    </source>
</evidence>
<accession>A0A8S4DPK5</accession>
<keyword evidence="5" id="KW-0393">Immunoglobulin domain</keyword>
<evidence type="ECO:0000256" key="6">
    <source>
        <dbReference type="SAM" id="MobiDB-lite"/>
    </source>
</evidence>
<dbReference type="InterPro" id="IPR003599">
    <property type="entry name" value="Ig_sub"/>
</dbReference>
<evidence type="ECO:0000256" key="4">
    <source>
        <dbReference type="ARBA" id="ARBA00023180"/>
    </source>
</evidence>
<comment type="subcellular location">
    <subcellularLocation>
        <location evidence="1">Membrane</location>
        <topology evidence="1">Single-pass type I membrane protein</topology>
    </subcellularLocation>
</comment>
<keyword evidence="10" id="KW-1185">Reference proteome</keyword>
<dbReference type="SUPFAM" id="SSF48726">
    <property type="entry name" value="Immunoglobulin"/>
    <property type="match status" value="4"/>
</dbReference>
<feature type="region of interest" description="Disordered" evidence="6">
    <location>
        <begin position="796"/>
        <end position="819"/>
    </location>
</feature>
<dbReference type="EMBL" id="CAJHNJ030000007">
    <property type="protein sequence ID" value="CAG9102980.1"/>
    <property type="molecule type" value="Genomic_DNA"/>
</dbReference>
<evidence type="ECO:0000256" key="3">
    <source>
        <dbReference type="ARBA" id="ARBA00023157"/>
    </source>
</evidence>
<keyword evidence="4" id="KW-0325">Glycoprotein</keyword>
<dbReference type="PANTHER" id="PTHR11640:SF154">
    <property type="entry name" value="IRREGULAR CHIASM C-ROUGHEST PROTEIN-LIKE PROTEIN"/>
    <property type="match status" value="1"/>
</dbReference>